<evidence type="ECO:0000313" key="2">
    <source>
        <dbReference type="Proteomes" id="UP000828048"/>
    </source>
</evidence>
<dbReference type="EMBL" id="CM037154">
    <property type="protein sequence ID" value="KAH7861924.1"/>
    <property type="molecule type" value="Genomic_DNA"/>
</dbReference>
<gene>
    <name evidence="1" type="ORF">Vadar_032694</name>
</gene>
<accession>A0ACB7Z7M9</accession>
<proteinExistence type="predicted"/>
<sequence>MDREANLYAPSVPPPSASTDNNLVRPINHDHHSRSFTSTTSSSSSSSFSSSSPRFVRHVQAAFKRHRPLGTMQSNNVRPRRVWVPQREATKSSASNLGPTEDPRKTEQEVLGNDSITQTVNTGVVLCETQLDASVTLPSICGTNTNTCEVGIKPFDEKRDHPRNFADDKSNETVTSLLAESQHVPMVDGQKKVQFSFRSNSRSQGADDLMAFGTDSLLSHMGSLALAEMIWDGSNQPEAVTVISHDLNHQNFHSIEADRSLRSDRANSSFLANGALEVQDQMHQFGNFLHGNLNHPVTQSSIVGSSCATTTVVNSASAPIINSMTYCPDPSENMVSNMPVAPMGDCNVNPKQMSQENVAQPSCNSCKRATFASQLKVEEYDMAKELQGRGPKEREFRKDCAPLDDNPNNGKELESGVTDLQSQPSSKNPPSDMKAEPPKSETQEKVASGKAAPRKRNYDSDLFIKVNGKLYQRLGKIGSGGSSEVHKVISSDCTIYALKKIKLKGRDYATAFGFCQEMEYLNKLKGKSNIIQLIDYEESGYLLRCIRFQWDETYLFAIGLRNEVTDKTLLKEVLNGCMTDKDRRVKEDGYIYMVLEYGEIDLAHMLSLEMEGNGFD</sequence>
<comment type="caution">
    <text evidence="1">The sequence shown here is derived from an EMBL/GenBank/DDBJ whole genome shotgun (WGS) entry which is preliminary data.</text>
</comment>
<name>A0ACB7Z7M9_9ERIC</name>
<protein>
    <submittedName>
        <fullName evidence="1">Uncharacterized protein</fullName>
    </submittedName>
</protein>
<reference evidence="1 2" key="1">
    <citation type="journal article" date="2021" name="Hortic Res">
        <title>High-quality reference genome and annotation aids understanding of berry development for evergreen blueberry (Vaccinium darrowii).</title>
        <authorList>
            <person name="Yu J."/>
            <person name="Hulse-Kemp A.M."/>
            <person name="Babiker E."/>
            <person name="Staton M."/>
        </authorList>
    </citation>
    <scope>NUCLEOTIDE SEQUENCE [LARGE SCALE GENOMIC DNA]</scope>
    <source>
        <strain evidence="2">cv. NJ 8807/NJ 8810</strain>
        <tissue evidence="1">Young leaf</tissue>
    </source>
</reference>
<keyword evidence="2" id="KW-1185">Reference proteome</keyword>
<organism evidence="1 2">
    <name type="scientific">Vaccinium darrowii</name>
    <dbReference type="NCBI Taxonomy" id="229202"/>
    <lineage>
        <taxon>Eukaryota</taxon>
        <taxon>Viridiplantae</taxon>
        <taxon>Streptophyta</taxon>
        <taxon>Embryophyta</taxon>
        <taxon>Tracheophyta</taxon>
        <taxon>Spermatophyta</taxon>
        <taxon>Magnoliopsida</taxon>
        <taxon>eudicotyledons</taxon>
        <taxon>Gunneridae</taxon>
        <taxon>Pentapetalae</taxon>
        <taxon>asterids</taxon>
        <taxon>Ericales</taxon>
        <taxon>Ericaceae</taxon>
        <taxon>Vaccinioideae</taxon>
        <taxon>Vaccinieae</taxon>
        <taxon>Vaccinium</taxon>
    </lineage>
</organism>
<dbReference type="Proteomes" id="UP000828048">
    <property type="component" value="Chromosome 4"/>
</dbReference>
<evidence type="ECO:0000313" key="1">
    <source>
        <dbReference type="EMBL" id="KAH7861924.1"/>
    </source>
</evidence>